<gene>
    <name evidence="1" type="ORF">SAMN05661012_04154</name>
</gene>
<dbReference type="AlphaFoldDB" id="A0A1K1RR77"/>
<organism evidence="1 2">
    <name type="scientific">Chitinophaga sancti</name>
    <dbReference type="NCBI Taxonomy" id="1004"/>
    <lineage>
        <taxon>Bacteria</taxon>
        <taxon>Pseudomonadati</taxon>
        <taxon>Bacteroidota</taxon>
        <taxon>Chitinophagia</taxon>
        <taxon>Chitinophagales</taxon>
        <taxon>Chitinophagaceae</taxon>
        <taxon>Chitinophaga</taxon>
    </lineage>
</organism>
<dbReference type="EMBL" id="FPIZ01000013">
    <property type="protein sequence ID" value="SFW74386.1"/>
    <property type="molecule type" value="Genomic_DNA"/>
</dbReference>
<dbReference type="Proteomes" id="UP000183788">
    <property type="component" value="Unassembled WGS sequence"/>
</dbReference>
<reference evidence="1 2" key="1">
    <citation type="submission" date="2016-11" db="EMBL/GenBank/DDBJ databases">
        <authorList>
            <person name="Jaros S."/>
            <person name="Januszkiewicz K."/>
            <person name="Wedrychowicz H."/>
        </authorList>
    </citation>
    <scope>NUCLEOTIDE SEQUENCE [LARGE SCALE GENOMIC DNA]</scope>
    <source>
        <strain evidence="1 2">DSM 784</strain>
    </source>
</reference>
<protein>
    <submittedName>
        <fullName evidence="1">Uncharacterized protein</fullName>
    </submittedName>
</protein>
<accession>A0A1K1RR77</accession>
<name>A0A1K1RR77_9BACT</name>
<evidence type="ECO:0000313" key="2">
    <source>
        <dbReference type="Proteomes" id="UP000183788"/>
    </source>
</evidence>
<evidence type="ECO:0000313" key="1">
    <source>
        <dbReference type="EMBL" id="SFW74386.1"/>
    </source>
</evidence>
<proteinExistence type="predicted"/>
<sequence length="43" mass="5058">MSQVNSLAYSFIKSGRKEELINLRYHIIMKAAVYIPPNPFNFR</sequence>